<evidence type="ECO:0000313" key="2">
    <source>
        <dbReference type="Proteomes" id="UP000187209"/>
    </source>
</evidence>
<organism evidence="1 2">
    <name type="scientific">Stentor coeruleus</name>
    <dbReference type="NCBI Taxonomy" id="5963"/>
    <lineage>
        <taxon>Eukaryota</taxon>
        <taxon>Sar</taxon>
        <taxon>Alveolata</taxon>
        <taxon>Ciliophora</taxon>
        <taxon>Postciliodesmatophora</taxon>
        <taxon>Heterotrichea</taxon>
        <taxon>Heterotrichida</taxon>
        <taxon>Stentoridae</taxon>
        <taxon>Stentor</taxon>
    </lineage>
</organism>
<gene>
    <name evidence="1" type="ORF">SteCoe_27684</name>
</gene>
<name>A0A1R2BA67_9CILI</name>
<sequence length="358" mass="38912">MDSNWTSYETINKYAAPLVGSASGNQTTIYDQFANWDLKKSQIEIVDDWTYYTLEILTLASNLSFFGISFVSQGSSTVISFNNLIAATSFTAAAWADNFSGNAKIYAKDTKSTSDLAPPCFIELDFADVLSSSDYDKIKLSVAQTMGIAKGRVTDYKGFSRRLGSIASTLILPTVTSSITPTNTVNGLSTAYLANSLAAQGIISTFTVSSGTVTTNMYPTPSFTTSSFSDDGYIVTFNFTIGMDGSVACVTEYNPDDNYTESSYYVYYGYERNGSVANEHKIGSYDSGDSDSWIWNYTDITVFGNYITTCTVCNNYPILPECLAGANFVTYGFIWTNTTSSGMNLLVGMLSALLVYLA</sequence>
<reference evidence="1 2" key="1">
    <citation type="submission" date="2016-11" db="EMBL/GenBank/DDBJ databases">
        <title>The macronuclear genome of Stentor coeruleus: a giant cell with tiny introns.</title>
        <authorList>
            <person name="Slabodnick M."/>
            <person name="Ruby J.G."/>
            <person name="Reiff S.B."/>
            <person name="Swart E.C."/>
            <person name="Gosai S."/>
            <person name="Prabakaran S."/>
            <person name="Witkowska E."/>
            <person name="Larue G.E."/>
            <person name="Fisher S."/>
            <person name="Freeman R.M."/>
            <person name="Gunawardena J."/>
            <person name="Chu W."/>
            <person name="Stover N.A."/>
            <person name="Gregory B.D."/>
            <person name="Nowacki M."/>
            <person name="Derisi J."/>
            <person name="Roy S.W."/>
            <person name="Marshall W.F."/>
            <person name="Sood P."/>
        </authorList>
    </citation>
    <scope>NUCLEOTIDE SEQUENCE [LARGE SCALE GENOMIC DNA]</scope>
    <source>
        <strain evidence="1">WM001</strain>
    </source>
</reference>
<dbReference type="Proteomes" id="UP000187209">
    <property type="component" value="Unassembled WGS sequence"/>
</dbReference>
<proteinExistence type="predicted"/>
<accession>A0A1R2BA67</accession>
<comment type="caution">
    <text evidence="1">The sequence shown here is derived from an EMBL/GenBank/DDBJ whole genome shotgun (WGS) entry which is preliminary data.</text>
</comment>
<evidence type="ECO:0000313" key="1">
    <source>
        <dbReference type="EMBL" id="OMJ73585.1"/>
    </source>
</evidence>
<dbReference type="EMBL" id="MPUH01000811">
    <property type="protein sequence ID" value="OMJ73585.1"/>
    <property type="molecule type" value="Genomic_DNA"/>
</dbReference>
<keyword evidence="2" id="KW-1185">Reference proteome</keyword>
<dbReference type="AlphaFoldDB" id="A0A1R2BA67"/>
<protein>
    <submittedName>
        <fullName evidence="1">Uncharacterized protein</fullName>
    </submittedName>
</protein>